<keyword evidence="7" id="KW-1185">Reference proteome</keyword>
<reference evidence="6 7" key="1">
    <citation type="submission" date="2020-08" db="EMBL/GenBank/DDBJ databases">
        <title>Sequencing the genomes of 1000 actinobacteria strains.</title>
        <authorList>
            <person name="Klenk H.-P."/>
        </authorList>
    </citation>
    <scope>NUCLEOTIDE SEQUENCE [LARGE SCALE GENOMIC DNA]</scope>
    <source>
        <strain evidence="6 7">DSM 41654</strain>
    </source>
</reference>
<dbReference type="GO" id="GO:0046306">
    <property type="term" value="P:alkanesulfonate catabolic process"/>
    <property type="evidence" value="ECO:0007669"/>
    <property type="project" value="TreeGrafter"/>
</dbReference>
<keyword evidence="4 6" id="KW-0503">Monooxygenase</keyword>
<organism evidence="6 7">
    <name type="scientific">Kitasatospora kifunensis</name>
    <name type="common">Streptomyces kifunensis</name>
    <dbReference type="NCBI Taxonomy" id="58351"/>
    <lineage>
        <taxon>Bacteria</taxon>
        <taxon>Bacillati</taxon>
        <taxon>Actinomycetota</taxon>
        <taxon>Actinomycetes</taxon>
        <taxon>Kitasatosporales</taxon>
        <taxon>Streptomycetaceae</taxon>
        <taxon>Kitasatospora</taxon>
    </lineage>
</organism>
<protein>
    <submittedName>
        <fullName evidence="6">Alkanesulfonate monooxygenase SsuD/methylene tetrahydromethanopterin reductase-like flavin-dependent oxidoreductase (Luciferase family)</fullName>
    </submittedName>
</protein>
<dbReference type="EMBL" id="JACHJV010000001">
    <property type="protein sequence ID" value="MBB4922429.1"/>
    <property type="molecule type" value="Genomic_DNA"/>
</dbReference>
<dbReference type="Proteomes" id="UP000540506">
    <property type="component" value="Unassembled WGS sequence"/>
</dbReference>
<evidence type="ECO:0000313" key="7">
    <source>
        <dbReference type="Proteomes" id="UP000540506"/>
    </source>
</evidence>
<dbReference type="PANTHER" id="PTHR42847">
    <property type="entry name" value="ALKANESULFONATE MONOOXYGENASE"/>
    <property type="match status" value="1"/>
</dbReference>
<dbReference type="Pfam" id="PF00296">
    <property type="entry name" value="Bac_luciferase"/>
    <property type="match status" value="1"/>
</dbReference>
<dbReference type="AlphaFoldDB" id="A0A7W7QZL4"/>
<keyword evidence="3" id="KW-0560">Oxidoreductase</keyword>
<evidence type="ECO:0000256" key="4">
    <source>
        <dbReference type="ARBA" id="ARBA00023033"/>
    </source>
</evidence>
<comment type="caution">
    <text evidence="6">The sequence shown here is derived from an EMBL/GenBank/DDBJ whole genome shotgun (WGS) entry which is preliminary data.</text>
</comment>
<dbReference type="InterPro" id="IPR011251">
    <property type="entry name" value="Luciferase-like_dom"/>
</dbReference>
<evidence type="ECO:0000256" key="1">
    <source>
        <dbReference type="ARBA" id="ARBA00022630"/>
    </source>
</evidence>
<dbReference type="GO" id="GO:0008726">
    <property type="term" value="F:alkanesulfonate monooxygenase activity"/>
    <property type="evidence" value="ECO:0007669"/>
    <property type="project" value="TreeGrafter"/>
</dbReference>
<accession>A0A7W7QZL4</accession>
<evidence type="ECO:0000259" key="5">
    <source>
        <dbReference type="Pfam" id="PF00296"/>
    </source>
</evidence>
<dbReference type="InterPro" id="IPR050172">
    <property type="entry name" value="SsuD_RutA_monooxygenase"/>
</dbReference>
<dbReference type="SUPFAM" id="SSF51679">
    <property type="entry name" value="Bacterial luciferase-like"/>
    <property type="match status" value="1"/>
</dbReference>
<feature type="domain" description="Luciferase-like" evidence="5">
    <location>
        <begin position="18"/>
        <end position="219"/>
    </location>
</feature>
<sequence>MSGVRLGGLILPEHPGPRAPQVWQYAEQLGLAHAWTYDHLSWRTLRESPWFEAMTTLASAAAVTRTIGLGTLVASPHFRHPVLCAKQAMTLDQLSGGRFTLGLGAGGPGADAEVLGTRQLSQSELADRFEEFTRLCDLLLRAPEVTFHGRWYDAVDARSLPGCVQRPRLPFAVAATGPRGMRLAARYAATWVTVGDARALEEQDERAAFAALRAQSGRLAAACAAEGRDPATLRRLAVLSRFVPDPYSSPGRLAELLGRLAELGVTDAVIALPRPDGVFAGDRAAFERAVGQCSGG</sequence>
<evidence type="ECO:0000313" key="6">
    <source>
        <dbReference type="EMBL" id="MBB4922429.1"/>
    </source>
</evidence>
<dbReference type="InterPro" id="IPR036661">
    <property type="entry name" value="Luciferase-like_sf"/>
</dbReference>
<dbReference type="PANTHER" id="PTHR42847:SF4">
    <property type="entry name" value="ALKANESULFONATE MONOOXYGENASE-RELATED"/>
    <property type="match status" value="1"/>
</dbReference>
<keyword evidence="2" id="KW-0288">FMN</keyword>
<evidence type="ECO:0000256" key="3">
    <source>
        <dbReference type="ARBA" id="ARBA00023002"/>
    </source>
</evidence>
<gene>
    <name evidence="6" type="ORF">FHR34_001422</name>
</gene>
<dbReference type="Gene3D" id="3.20.20.30">
    <property type="entry name" value="Luciferase-like domain"/>
    <property type="match status" value="1"/>
</dbReference>
<keyword evidence="1" id="KW-0285">Flavoprotein</keyword>
<name>A0A7W7QZL4_KITKI</name>
<evidence type="ECO:0000256" key="2">
    <source>
        <dbReference type="ARBA" id="ARBA00022643"/>
    </source>
</evidence>
<proteinExistence type="predicted"/>